<feature type="repeat" description="ANK" evidence="7">
    <location>
        <begin position="535"/>
        <end position="567"/>
    </location>
</feature>
<dbReference type="InterPro" id="IPR048767">
    <property type="entry name" value="SNX17-31_FERM_F2"/>
</dbReference>
<dbReference type="SMART" id="SM00312">
    <property type="entry name" value="PX"/>
    <property type="match status" value="1"/>
</dbReference>
<comment type="function">
    <text evidence="4">May be involved in protein trafficking.</text>
</comment>
<keyword evidence="3" id="KW-0653">Protein transport</keyword>
<keyword evidence="8" id="KW-1133">Transmembrane helix</keyword>
<dbReference type="AlphaFoldDB" id="A0ABC9WB23"/>
<gene>
    <name evidence="10" type="ORF">GRJ2_000657000</name>
</gene>
<dbReference type="InterPro" id="IPR040842">
    <property type="entry name" value="SNX17/31_FERM"/>
</dbReference>
<evidence type="ECO:0000256" key="8">
    <source>
        <dbReference type="SAM" id="Phobius"/>
    </source>
</evidence>
<dbReference type="FunFam" id="3.30.1520.10:FF:000008">
    <property type="entry name" value="Sorting nexin-17 isoform1"/>
    <property type="match status" value="1"/>
</dbReference>
<dbReference type="FunFam" id="2.30.29.30:FF:000297">
    <property type="entry name" value="Sorting nexin 31"/>
    <property type="match status" value="1"/>
</dbReference>
<evidence type="ECO:0000256" key="2">
    <source>
        <dbReference type="ARBA" id="ARBA00022448"/>
    </source>
</evidence>
<evidence type="ECO:0000256" key="4">
    <source>
        <dbReference type="ARBA" id="ARBA00057444"/>
    </source>
</evidence>
<dbReference type="Pfam" id="PF21273">
    <property type="entry name" value="SNX17-27-31_F1_FERM"/>
    <property type="match status" value="1"/>
</dbReference>
<proteinExistence type="inferred from homology"/>
<dbReference type="SUPFAM" id="SSF48403">
    <property type="entry name" value="Ankyrin repeat"/>
    <property type="match status" value="1"/>
</dbReference>
<name>A0ABC9WB23_GRUJA</name>
<keyword evidence="8" id="KW-0812">Transmembrane</keyword>
<dbReference type="PROSITE" id="PS50297">
    <property type="entry name" value="ANK_REP_REGION"/>
    <property type="match status" value="1"/>
</dbReference>
<keyword evidence="8" id="KW-0472">Membrane</keyword>
<feature type="transmembrane region" description="Helical" evidence="8">
    <location>
        <begin position="682"/>
        <end position="704"/>
    </location>
</feature>
<comment type="caution">
    <text evidence="10">The sequence shown here is derived from an EMBL/GenBank/DDBJ whole genome shotgun (WGS) entry which is preliminary data.</text>
</comment>
<dbReference type="InterPro" id="IPR002110">
    <property type="entry name" value="Ankyrin_rpt"/>
</dbReference>
<comment type="similarity">
    <text evidence="1">Belongs to the sorting nexin family.</text>
</comment>
<evidence type="ECO:0000259" key="9">
    <source>
        <dbReference type="PROSITE" id="PS50195"/>
    </source>
</evidence>
<dbReference type="SMART" id="SM00248">
    <property type="entry name" value="ANK"/>
    <property type="match status" value="3"/>
</dbReference>
<evidence type="ECO:0000256" key="1">
    <source>
        <dbReference type="ARBA" id="ARBA00010883"/>
    </source>
</evidence>
<dbReference type="InterPro" id="IPR001683">
    <property type="entry name" value="PX_dom"/>
</dbReference>
<dbReference type="SUPFAM" id="SSF64268">
    <property type="entry name" value="PX domain"/>
    <property type="match status" value="1"/>
</dbReference>
<dbReference type="Gene3D" id="1.20.80.60">
    <property type="match status" value="1"/>
</dbReference>
<reference evidence="10 11" key="1">
    <citation type="submission" date="2024-06" db="EMBL/GenBank/DDBJ databases">
        <title>The draft genome of Grus japonensis, version 3.</title>
        <authorList>
            <person name="Nabeshima K."/>
            <person name="Suzuki S."/>
            <person name="Onuma M."/>
        </authorList>
    </citation>
    <scope>NUCLEOTIDE SEQUENCE [LARGE SCALE GENOMIC DNA]</scope>
    <source>
        <strain evidence="10 11">451A</strain>
    </source>
</reference>
<accession>A0ABC9WB23</accession>
<dbReference type="InterPro" id="IPR048763">
    <property type="entry name" value="SNX17-31_FERM_F1"/>
</dbReference>
<organism evidence="10 11">
    <name type="scientific">Grus japonensis</name>
    <name type="common">Japanese crane</name>
    <name type="synonym">Red-crowned crane</name>
    <dbReference type="NCBI Taxonomy" id="30415"/>
    <lineage>
        <taxon>Eukaryota</taxon>
        <taxon>Metazoa</taxon>
        <taxon>Chordata</taxon>
        <taxon>Craniata</taxon>
        <taxon>Vertebrata</taxon>
        <taxon>Euteleostomi</taxon>
        <taxon>Archelosauria</taxon>
        <taxon>Archosauria</taxon>
        <taxon>Dinosauria</taxon>
        <taxon>Saurischia</taxon>
        <taxon>Theropoda</taxon>
        <taxon>Coelurosauria</taxon>
        <taxon>Aves</taxon>
        <taxon>Neognathae</taxon>
        <taxon>Neoaves</taxon>
        <taxon>Gruiformes</taxon>
        <taxon>Gruidae</taxon>
        <taxon>Grus</taxon>
    </lineage>
</organism>
<dbReference type="PANTHER" id="PTHR12431">
    <property type="entry name" value="SORTING NEXIN 17 AND 27"/>
    <property type="match status" value="1"/>
</dbReference>
<dbReference type="Gene3D" id="1.25.40.20">
    <property type="entry name" value="Ankyrin repeat-containing domain"/>
    <property type="match status" value="1"/>
</dbReference>
<sequence length="719" mass="82261">MKLHFSITAAEELREKLGGRYVLYSVCLEGFLLGKVRYSQLRRWDAQLRQLFGTAVPAFPPKFYLAMTKSMADERRSQLEQYLQNVTLDSNITNSDVFIEFFRKLQQDTFKIRTQRAFLDVYLADGSNIRLDIQTSDTAERILEVTSCKMGLSRELIKYFSLFFFQDHDDGVLSVVKKVADFELPYVSLQSMKELHCKLGIRKWYMDPSLDILLMDCRISLNLLYMQAIQEVKRNWVKPTEGQMQELKLLQKNANKAKFLELIREMQFYGYIRLDPCICDYPEEGCSADIYIGNNEIICSIKLPTNLTKEVSFKINRLRSWQVTFLAATKDEDDTLELRFEYNDSGTWQWIILYTKQAFLLSSCLKKMISEQMMKAAKEGQEMEIKMPESTKNSKKSSIQQKQFIQVLYQEKDFCGLEVLSCSPGPEIPGHPRSRLLAALLGIWGYKKAVTALNDTSLASFTLNPQEHLFSLYPLPIFTFRIVTTPERIRTMSYVFVNDSSQTNVPLLQACIDGDFNYSKRLLESGFDPNIRDSRGRTGLHLAAARGNVDICQLLHKFGADLLATDYQGNTALHLCGHVDTIQFLVSNGLKIDICNHQGATPLVLAKRRGVNKDVIRLLESLEEQEVKGFNRGAHSKLETMQTAESESAMESHSLLNPNLQQGEGVLSSFRTTWQEFVEDLGFWRVLLLIIVIALLSLGIAYYVSGVLPFVENQPELVH</sequence>
<dbReference type="Pfam" id="PF18116">
    <property type="entry name" value="SNX17_FERM_C"/>
    <property type="match status" value="1"/>
</dbReference>
<dbReference type="Pfam" id="PF00787">
    <property type="entry name" value="PX"/>
    <property type="match status" value="1"/>
</dbReference>
<dbReference type="Gene3D" id="3.10.20.90">
    <property type="entry name" value="Phosphatidylinositol 3-kinase Catalytic Subunit, Chain A, domain 1"/>
    <property type="match status" value="1"/>
</dbReference>
<dbReference type="Proteomes" id="UP001623348">
    <property type="component" value="Unassembled WGS sequence"/>
</dbReference>
<keyword evidence="7" id="KW-0040">ANK repeat</keyword>
<dbReference type="InterPro" id="IPR036871">
    <property type="entry name" value="PX_dom_sf"/>
</dbReference>
<dbReference type="InterPro" id="IPR011993">
    <property type="entry name" value="PH-like_dom_sf"/>
</dbReference>
<evidence type="ECO:0000256" key="6">
    <source>
        <dbReference type="ARBA" id="ARBA00071903"/>
    </source>
</evidence>
<evidence type="ECO:0000313" key="11">
    <source>
        <dbReference type="Proteomes" id="UP001623348"/>
    </source>
</evidence>
<dbReference type="InterPro" id="IPR036770">
    <property type="entry name" value="Ankyrin_rpt-contain_sf"/>
</dbReference>
<dbReference type="FunFam" id="1.20.80.60:FF:000001">
    <property type="entry name" value="Sorting nexin-17 isoform1"/>
    <property type="match status" value="1"/>
</dbReference>
<keyword evidence="2" id="KW-0813">Transport</keyword>
<feature type="domain" description="PX" evidence="9">
    <location>
        <begin position="1"/>
        <end position="109"/>
    </location>
</feature>
<dbReference type="FunFam" id="3.10.20.90:FF:000230">
    <property type="entry name" value="Sorting nexin 31"/>
    <property type="match status" value="1"/>
</dbReference>
<dbReference type="PROSITE" id="PS50195">
    <property type="entry name" value="PX"/>
    <property type="match status" value="1"/>
</dbReference>
<dbReference type="Gene3D" id="3.30.1520.10">
    <property type="entry name" value="Phox-like domain"/>
    <property type="match status" value="1"/>
</dbReference>
<dbReference type="Pfam" id="PF12796">
    <property type="entry name" value="Ank_2"/>
    <property type="match status" value="1"/>
</dbReference>
<dbReference type="Pfam" id="PF21271">
    <property type="entry name" value="SNX17-31_F2_FERM"/>
    <property type="match status" value="1"/>
</dbReference>
<dbReference type="EMBL" id="BAAFJT010000002">
    <property type="protein sequence ID" value="GAB0181917.1"/>
    <property type="molecule type" value="Genomic_DNA"/>
</dbReference>
<keyword evidence="11" id="KW-1185">Reference proteome</keyword>
<feature type="repeat" description="ANK" evidence="7">
    <location>
        <begin position="502"/>
        <end position="534"/>
    </location>
</feature>
<evidence type="ECO:0000256" key="7">
    <source>
        <dbReference type="PROSITE-ProRule" id="PRU00023"/>
    </source>
</evidence>
<dbReference type="PROSITE" id="PS50088">
    <property type="entry name" value="ANK_REPEAT"/>
    <property type="match status" value="2"/>
</dbReference>
<protein>
    <recommendedName>
        <fullName evidence="6">Sorting nexin-31</fullName>
    </recommendedName>
</protein>
<comment type="subunit">
    <text evidence="5">Interacts with CCDC22, CCDC93, VPS26C and VPS35L, associates with the retriever and CCC complexes.</text>
</comment>
<dbReference type="Gene3D" id="2.30.29.30">
    <property type="entry name" value="Pleckstrin-homology domain (PH domain)/Phosphotyrosine-binding domain (PTB)"/>
    <property type="match status" value="1"/>
</dbReference>
<evidence type="ECO:0000256" key="3">
    <source>
        <dbReference type="ARBA" id="ARBA00022927"/>
    </source>
</evidence>
<evidence type="ECO:0000313" key="10">
    <source>
        <dbReference type="EMBL" id="GAB0181917.1"/>
    </source>
</evidence>
<evidence type="ECO:0000256" key="5">
    <source>
        <dbReference type="ARBA" id="ARBA00063433"/>
    </source>
</evidence>
<dbReference type="GO" id="GO:0015031">
    <property type="term" value="P:protein transport"/>
    <property type="evidence" value="ECO:0007669"/>
    <property type="project" value="UniProtKB-KW"/>
</dbReference>
<dbReference type="PANTHER" id="PTHR12431:SF15">
    <property type="entry name" value="SORTING NEXIN-31"/>
    <property type="match status" value="1"/>
</dbReference>